<accession>A0A1Q9BTB8</accession>
<evidence type="ECO:0000313" key="3">
    <source>
        <dbReference type="Proteomes" id="UP000186817"/>
    </source>
</evidence>
<dbReference type="EMBL" id="LSRX01004522">
    <property type="protein sequence ID" value="OLP73931.1"/>
    <property type="molecule type" value="Genomic_DNA"/>
</dbReference>
<feature type="region of interest" description="Disordered" evidence="1">
    <location>
        <begin position="56"/>
        <end position="75"/>
    </location>
</feature>
<sequence length="114" mass="12069">MEDQPRCTRAKLGAHLFEGGMRRAMQAQDMAMVEGLAQVENSEGSPSQHACKAVRRRAGESSAPTCQNGPKGAKAKAGADEVLQSLGDLRAYLEVQFGQQAPGRVCGRLEGVGL</sequence>
<reference evidence="2 3" key="1">
    <citation type="submission" date="2016-02" db="EMBL/GenBank/DDBJ databases">
        <title>Genome analysis of coral dinoflagellate symbionts highlights evolutionary adaptations to a symbiotic lifestyle.</title>
        <authorList>
            <person name="Aranda M."/>
            <person name="Li Y."/>
            <person name="Liew Y.J."/>
            <person name="Baumgarten S."/>
            <person name="Simakov O."/>
            <person name="Wilson M."/>
            <person name="Piel J."/>
            <person name="Ashoor H."/>
            <person name="Bougouffa S."/>
            <person name="Bajic V.B."/>
            <person name="Ryu T."/>
            <person name="Ravasi T."/>
            <person name="Bayer T."/>
            <person name="Micklem G."/>
            <person name="Kim H."/>
            <person name="Bhak J."/>
            <person name="Lajeunesse T.C."/>
            <person name="Voolstra C.R."/>
        </authorList>
    </citation>
    <scope>NUCLEOTIDE SEQUENCE [LARGE SCALE GENOMIC DNA]</scope>
    <source>
        <strain evidence="2 3">CCMP2467</strain>
    </source>
</reference>
<name>A0A1Q9BTB8_SYMMI</name>
<evidence type="ECO:0000313" key="2">
    <source>
        <dbReference type="EMBL" id="OLP73931.1"/>
    </source>
</evidence>
<gene>
    <name evidence="2" type="ORF">AK812_SmicGene46678</name>
</gene>
<dbReference type="Proteomes" id="UP000186817">
    <property type="component" value="Unassembled WGS sequence"/>
</dbReference>
<evidence type="ECO:0000256" key="1">
    <source>
        <dbReference type="SAM" id="MobiDB-lite"/>
    </source>
</evidence>
<proteinExistence type="predicted"/>
<comment type="caution">
    <text evidence="2">The sequence shown here is derived from an EMBL/GenBank/DDBJ whole genome shotgun (WGS) entry which is preliminary data.</text>
</comment>
<organism evidence="2 3">
    <name type="scientific">Symbiodinium microadriaticum</name>
    <name type="common">Dinoflagellate</name>
    <name type="synonym">Zooxanthella microadriatica</name>
    <dbReference type="NCBI Taxonomy" id="2951"/>
    <lineage>
        <taxon>Eukaryota</taxon>
        <taxon>Sar</taxon>
        <taxon>Alveolata</taxon>
        <taxon>Dinophyceae</taxon>
        <taxon>Suessiales</taxon>
        <taxon>Symbiodiniaceae</taxon>
        <taxon>Symbiodinium</taxon>
    </lineage>
</organism>
<keyword evidence="3" id="KW-1185">Reference proteome</keyword>
<protein>
    <submittedName>
        <fullName evidence="2">Uncharacterized protein</fullName>
    </submittedName>
</protein>
<dbReference type="AlphaFoldDB" id="A0A1Q9BTB8"/>